<organism evidence="2 3">
    <name type="scientific">Bifidobacterium goeldii</name>
    <dbReference type="NCBI Taxonomy" id="2306975"/>
    <lineage>
        <taxon>Bacteria</taxon>
        <taxon>Bacillati</taxon>
        <taxon>Actinomycetota</taxon>
        <taxon>Actinomycetes</taxon>
        <taxon>Bifidobacteriales</taxon>
        <taxon>Bifidobacteriaceae</taxon>
        <taxon>Bifidobacterium</taxon>
    </lineage>
</organism>
<dbReference type="RefSeq" id="WP_125981928.1">
    <property type="nucleotide sequence ID" value="NZ_QXGL01000006.1"/>
</dbReference>
<proteinExistence type="predicted"/>
<evidence type="ECO:0000313" key="3">
    <source>
        <dbReference type="Proteomes" id="UP000287533"/>
    </source>
</evidence>
<dbReference type="AlphaFoldDB" id="A0A430FFY9"/>
<protein>
    <submittedName>
        <fullName evidence="2">Polysaccharide pyruvyl transferase</fullName>
    </submittedName>
</protein>
<evidence type="ECO:0000259" key="1">
    <source>
        <dbReference type="Pfam" id="PF04230"/>
    </source>
</evidence>
<keyword evidence="3" id="KW-1185">Reference proteome</keyword>
<name>A0A430FFY9_9BIFI</name>
<dbReference type="Proteomes" id="UP000287533">
    <property type="component" value="Unassembled WGS sequence"/>
</dbReference>
<keyword evidence="2" id="KW-0808">Transferase</keyword>
<dbReference type="GO" id="GO:0016740">
    <property type="term" value="F:transferase activity"/>
    <property type="evidence" value="ECO:0007669"/>
    <property type="project" value="UniProtKB-KW"/>
</dbReference>
<accession>A0A430FFY9</accession>
<dbReference type="Pfam" id="PF04230">
    <property type="entry name" value="PS_pyruv_trans"/>
    <property type="match status" value="1"/>
</dbReference>
<gene>
    <name evidence="2" type="ORF">D2E25_1731</name>
</gene>
<reference evidence="2 3" key="1">
    <citation type="submission" date="2018-09" db="EMBL/GenBank/DDBJ databases">
        <title>Characterization of the phylogenetic diversity of five novel species belonging to the genus Bifidobacterium.</title>
        <authorList>
            <person name="Lugli G.A."/>
            <person name="Duranti S."/>
            <person name="Milani C."/>
        </authorList>
    </citation>
    <scope>NUCLEOTIDE SEQUENCE [LARGE SCALE GENOMIC DNA]</scope>
    <source>
        <strain evidence="2 3">2034B</strain>
    </source>
</reference>
<comment type="caution">
    <text evidence="2">The sequence shown here is derived from an EMBL/GenBank/DDBJ whole genome shotgun (WGS) entry which is preliminary data.</text>
</comment>
<dbReference type="EMBL" id="QXGL01000006">
    <property type="protein sequence ID" value="RSX51756.1"/>
    <property type="molecule type" value="Genomic_DNA"/>
</dbReference>
<sequence>MVNNIGLITYHSAYNYGSVLQALATQLAVSNFGYDVKVIDYRPHLGDVFYKTLYRTHDGLSTLLADLTMLPVANKRLKRNTLFESFIQKNLNLTSDRFENPSDLSLLRDSFDLVISGSDQIINKHSNELEKAEWSAMDPYLLTWTNSPKITYASSPATMTDAELELIAPKLKNFKHISVREENANKRLSNVTDKKITTVCDPTLLIRPKEWRKFSHTLTNKKKYILFYSLIRPKRSFPIFSRLSQLSVRTGLPVYILTPLAGFVPPNKHLVNVLASGPAEFLSLVDNAEMVITDSYHGTLFSINFNKDFWMFTENSYEYEIGTRKGQILSKLNLTDRILNEKNIQDIDLSKKIQYDEVNVALDQYVTESLNYLRSSISD</sequence>
<dbReference type="OrthoDB" id="9811182at2"/>
<evidence type="ECO:0000313" key="2">
    <source>
        <dbReference type="EMBL" id="RSX51756.1"/>
    </source>
</evidence>
<feature type="domain" description="Polysaccharide pyruvyl transferase" evidence="1">
    <location>
        <begin position="15"/>
        <end position="313"/>
    </location>
</feature>
<dbReference type="InterPro" id="IPR007345">
    <property type="entry name" value="Polysacch_pyruvyl_Trfase"/>
</dbReference>